<dbReference type="SUPFAM" id="SSF51569">
    <property type="entry name" value="Aldolase"/>
    <property type="match status" value="1"/>
</dbReference>
<keyword evidence="3" id="KW-0057">Aromatic amino acid biosynthesis</keyword>
<dbReference type="InterPro" id="IPR013785">
    <property type="entry name" value="Aldolase_TIM"/>
</dbReference>
<proteinExistence type="inferred from homology"/>
<name>A0ABT2JN53_9ACTN</name>
<dbReference type="Pfam" id="PF01474">
    <property type="entry name" value="DAHP_synth_2"/>
    <property type="match status" value="2"/>
</dbReference>
<comment type="similarity">
    <text evidence="1 3">Belongs to the class-II DAHP synthase family.</text>
</comment>
<dbReference type="EC" id="2.5.1.54" evidence="3"/>
<keyword evidence="6" id="KW-1185">Reference proteome</keyword>
<evidence type="ECO:0000256" key="4">
    <source>
        <dbReference type="SAM" id="MobiDB-lite"/>
    </source>
</evidence>
<dbReference type="RefSeq" id="WP_260216283.1">
    <property type="nucleotide sequence ID" value="NZ_JAJAGO010000002.1"/>
</dbReference>
<accession>A0ABT2JN53</accession>
<dbReference type="EMBL" id="JAJAGO010000002">
    <property type="protein sequence ID" value="MCT2589305.1"/>
    <property type="molecule type" value="Genomic_DNA"/>
</dbReference>
<reference evidence="5 6" key="1">
    <citation type="submission" date="2021-10" db="EMBL/GenBank/DDBJ databases">
        <title>Streptomyces gossypii sp. nov., isolated from soil collected from cotton field.</title>
        <authorList>
            <person name="Ge X."/>
            <person name="Chen X."/>
            <person name="Liu W."/>
        </authorList>
    </citation>
    <scope>NUCLEOTIDE SEQUENCE [LARGE SCALE GENOMIC DNA]</scope>
    <source>
        <strain evidence="5 6">N2-109</strain>
    </source>
</reference>
<dbReference type="PANTHER" id="PTHR21337">
    <property type="entry name" value="PHOSPHO-2-DEHYDRO-3-DEOXYHEPTONATE ALDOLASE 1, 2"/>
    <property type="match status" value="1"/>
</dbReference>
<evidence type="ECO:0000256" key="1">
    <source>
        <dbReference type="ARBA" id="ARBA00008911"/>
    </source>
</evidence>
<sequence length="433" mass="46147">MKPPPSPAPTARPSARPSAHLTALAARSAPAWTPADWRRHPAAQQPDWPDAALLLRVRARLAATAPLVTPQEIMDLRRSLSRAAHAEAFVVQLGDCAETFDSPTFAGTAARVDQLHAAAREIGRALHRPAIPVGRIAGQYAKPRSSPTEQVGDMLLPSFRGHLVNDPAPDPLARVPDAMRLLRGHGHAREVLGLLRELAQSGMAVPDSLAVGAPAVWTSHEALLLDYEEPLVRRDPSGGDWWLTSTHLPWIGARTCDPDGAHVRFLEGVANPVGVKVGPSTEPGRLAELCARLDPDHQPGRLVLISRMGAEAVESVLPPLVEKVARLGHPVVWVCDAVHGNTYTSGTGHKTRHLDAVGAEIRGFFSAVRAAGGWPGGIHLEATPDEVTECVGGSPGVAEEELPLRYETACDPRLNGAQTAQAARLVAELCREG</sequence>
<evidence type="ECO:0000256" key="3">
    <source>
        <dbReference type="RuleBase" id="RU363071"/>
    </source>
</evidence>
<keyword evidence="2 3" id="KW-0808">Transferase</keyword>
<dbReference type="Gene3D" id="3.20.20.70">
    <property type="entry name" value="Aldolase class I"/>
    <property type="match status" value="1"/>
</dbReference>
<comment type="catalytic activity">
    <reaction evidence="3">
        <text>D-erythrose 4-phosphate + phosphoenolpyruvate + H2O = 7-phospho-2-dehydro-3-deoxy-D-arabino-heptonate + phosphate</text>
        <dbReference type="Rhea" id="RHEA:14717"/>
        <dbReference type="ChEBI" id="CHEBI:15377"/>
        <dbReference type="ChEBI" id="CHEBI:16897"/>
        <dbReference type="ChEBI" id="CHEBI:43474"/>
        <dbReference type="ChEBI" id="CHEBI:58394"/>
        <dbReference type="ChEBI" id="CHEBI:58702"/>
        <dbReference type="EC" id="2.5.1.54"/>
    </reaction>
</comment>
<comment type="pathway">
    <text evidence="3">Metabolic intermediate biosynthesis; chorismate biosynthesis; chorismate from D-erythrose 4-phosphate and phosphoenolpyruvate: step 1/7.</text>
</comment>
<dbReference type="Proteomes" id="UP001156389">
    <property type="component" value="Unassembled WGS sequence"/>
</dbReference>
<evidence type="ECO:0000313" key="6">
    <source>
        <dbReference type="Proteomes" id="UP001156389"/>
    </source>
</evidence>
<dbReference type="InterPro" id="IPR002480">
    <property type="entry name" value="DAHP_synth_2"/>
</dbReference>
<protein>
    <recommendedName>
        <fullName evidence="3">Phospho-2-dehydro-3-deoxyheptonate aldolase</fullName>
        <ecNumber evidence="3">2.5.1.54</ecNumber>
    </recommendedName>
</protein>
<feature type="compositionally biased region" description="Pro residues" evidence="4">
    <location>
        <begin position="1"/>
        <end position="10"/>
    </location>
</feature>
<evidence type="ECO:0000313" key="5">
    <source>
        <dbReference type="EMBL" id="MCT2589305.1"/>
    </source>
</evidence>
<gene>
    <name evidence="5" type="ORF">LHJ74_05045</name>
</gene>
<organism evidence="5 6">
    <name type="scientific">Streptomyces gossypii</name>
    <dbReference type="NCBI Taxonomy" id="2883101"/>
    <lineage>
        <taxon>Bacteria</taxon>
        <taxon>Bacillati</taxon>
        <taxon>Actinomycetota</taxon>
        <taxon>Actinomycetes</taxon>
        <taxon>Kitasatosporales</taxon>
        <taxon>Streptomycetaceae</taxon>
        <taxon>Streptomyces</taxon>
    </lineage>
</organism>
<evidence type="ECO:0000256" key="2">
    <source>
        <dbReference type="ARBA" id="ARBA00022679"/>
    </source>
</evidence>
<dbReference type="PANTHER" id="PTHR21337:SF0">
    <property type="entry name" value="PHOSPHO-2-DEHYDRO-3-DEOXYHEPTONATE ALDOLASE"/>
    <property type="match status" value="1"/>
</dbReference>
<keyword evidence="3" id="KW-0028">Amino-acid biosynthesis</keyword>
<feature type="region of interest" description="Disordered" evidence="4">
    <location>
        <begin position="1"/>
        <end position="25"/>
    </location>
</feature>
<comment type="caution">
    <text evidence="5">The sequence shown here is derived from an EMBL/GenBank/DDBJ whole genome shotgun (WGS) entry which is preliminary data.</text>
</comment>